<sequence>MPALASSLHQKTLVLRQQNKLIAYLGGIDLTSDRWDTVRHDQSKLREQAKIKRMFDSWIDGHYRIEGPATLDIGNDFLQRWNSDYKPLEGIVGDVVRKFKNPDYAKLPHYTSKGELDLTTTGNQSVQITRTFSCKYPNYKEFAPKGENSILQARIKAIKMTKNFIYIEDQYFILVPELLEALLEVLPRIQRLIVVAQRVLREVKPTGYENKIVIIDDVYLSLGSANWNRRSMTSDAEINADVVDSELVTSPEGLQVGKVIRDFRVAKFAEMFGVSVDEVAPMPLIDAANAFDAAAESPSSIIERIEVRERSSFAAFNDVVRQKVDPDGKCGN</sequence>
<evidence type="ECO:0000256" key="2">
    <source>
        <dbReference type="ARBA" id="ARBA00012027"/>
    </source>
</evidence>
<accession>A0A8K1FPS3</accession>
<dbReference type="SUPFAM" id="SSF56024">
    <property type="entry name" value="Phospholipase D/nuclease"/>
    <property type="match status" value="2"/>
</dbReference>
<dbReference type="InterPro" id="IPR015679">
    <property type="entry name" value="PLipase_D_fam"/>
</dbReference>
<dbReference type="GO" id="GO:0004630">
    <property type="term" value="F:phospholipase D activity"/>
    <property type="evidence" value="ECO:0007669"/>
    <property type="project" value="UniProtKB-EC"/>
</dbReference>
<feature type="domain" description="PLD phosphodiesterase" evidence="7">
    <location>
        <begin position="208"/>
        <end position="231"/>
    </location>
</feature>
<dbReference type="InterPro" id="IPR025202">
    <property type="entry name" value="PLD-like_dom"/>
</dbReference>
<evidence type="ECO:0000256" key="6">
    <source>
        <dbReference type="ARBA" id="ARBA00023098"/>
    </source>
</evidence>
<dbReference type="Proteomes" id="UP000794436">
    <property type="component" value="Unassembled WGS sequence"/>
</dbReference>
<protein>
    <recommendedName>
        <fullName evidence="2">phospholipase D</fullName>
        <ecNumber evidence="2">3.1.4.4</ecNumber>
    </recommendedName>
</protein>
<dbReference type="SMART" id="SM00155">
    <property type="entry name" value="PLDc"/>
    <property type="match status" value="2"/>
</dbReference>
<dbReference type="PANTHER" id="PTHR18896:SF76">
    <property type="entry name" value="PHOSPHOLIPASE"/>
    <property type="match status" value="1"/>
</dbReference>
<keyword evidence="4" id="KW-0378">Hydrolase</keyword>
<dbReference type="EMBL" id="SPLM01000005">
    <property type="protein sequence ID" value="TMW67202.1"/>
    <property type="molecule type" value="Genomic_DNA"/>
</dbReference>
<dbReference type="Pfam" id="PF13091">
    <property type="entry name" value="PLDc_2"/>
    <property type="match status" value="1"/>
</dbReference>
<organism evidence="8 9">
    <name type="scientific">Pythium oligandrum</name>
    <name type="common">Mycoparasitic fungus</name>
    <dbReference type="NCBI Taxonomy" id="41045"/>
    <lineage>
        <taxon>Eukaryota</taxon>
        <taxon>Sar</taxon>
        <taxon>Stramenopiles</taxon>
        <taxon>Oomycota</taxon>
        <taxon>Peronosporomycetes</taxon>
        <taxon>Pythiales</taxon>
        <taxon>Pythiaceae</taxon>
        <taxon>Pythium</taxon>
    </lineage>
</organism>
<evidence type="ECO:0000313" key="9">
    <source>
        <dbReference type="Proteomes" id="UP000794436"/>
    </source>
</evidence>
<dbReference type="OrthoDB" id="14911at2759"/>
<evidence type="ECO:0000256" key="3">
    <source>
        <dbReference type="ARBA" id="ARBA00022737"/>
    </source>
</evidence>
<reference evidence="8" key="1">
    <citation type="submission" date="2019-03" db="EMBL/GenBank/DDBJ databases">
        <title>Long read genome sequence of the mycoparasitic Pythium oligandrum ATCC 38472 isolated from sugarbeet rhizosphere.</title>
        <authorList>
            <person name="Gaulin E."/>
        </authorList>
    </citation>
    <scope>NUCLEOTIDE SEQUENCE</scope>
    <source>
        <strain evidence="8">ATCC 38472_TT</strain>
    </source>
</reference>
<feature type="domain" description="PLD phosphodiesterase" evidence="7">
    <location>
        <begin position="4"/>
        <end position="34"/>
    </location>
</feature>
<comment type="caution">
    <text evidence="8">The sequence shown here is derived from an EMBL/GenBank/DDBJ whole genome shotgun (WGS) entry which is preliminary data.</text>
</comment>
<evidence type="ECO:0000313" key="8">
    <source>
        <dbReference type="EMBL" id="TMW67202.1"/>
    </source>
</evidence>
<dbReference type="Gene3D" id="3.30.870.10">
    <property type="entry name" value="Endonuclease Chain A"/>
    <property type="match status" value="2"/>
</dbReference>
<proteinExistence type="predicted"/>
<dbReference type="InterPro" id="IPR001736">
    <property type="entry name" value="PLipase_D/transphosphatidylase"/>
</dbReference>
<comment type="catalytic activity">
    <reaction evidence="1">
        <text>a 1,2-diacyl-sn-glycero-3-phosphocholine + H2O = a 1,2-diacyl-sn-glycero-3-phosphate + choline + H(+)</text>
        <dbReference type="Rhea" id="RHEA:14445"/>
        <dbReference type="ChEBI" id="CHEBI:15354"/>
        <dbReference type="ChEBI" id="CHEBI:15377"/>
        <dbReference type="ChEBI" id="CHEBI:15378"/>
        <dbReference type="ChEBI" id="CHEBI:57643"/>
        <dbReference type="ChEBI" id="CHEBI:58608"/>
        <dbReference type="EC" id="3.1.4.4"/>
    </reaction>
</comment>
<name>A0A8K1FPS3_PYTOL</name>
<keyword evidence="6" id="KW-0443">Lipid metabolism</keyword>
<evidence type="ECO:0000256" key="5">
    <source>
        <dbReference type="ARBA" id="ARBA00022963"/>
    </source>
</evidence>
<evidence type="ECO:0000259" key="7">
    <source>
        <dbReference type="PROSITE" id="PS50035"/>
    </source>
</evidence>
<dbReference type="GO" id="GO:0005886">
    <property type="term" value="C:plasma membrane"/>
    <property type="evidence" value="ECO:0007669"/>
    <property type="project" value="TreeGrafter"/>
</dbReference>
<dbReference type="AlphaFoldDB" id="A0A8K1FPS3"/>
<dbReference type="EC" id="3.1.4.4" evidence="2"/>
<keyword evidence="5" id="KW-0442">Lipid degradation</keyword>
<gene>
    <name evidence="8" type="ORF">Poli38472_012318</name>
</gene>
<keyword evidence="9" id="KW-1185">Reference proteome</keyword>
<evidence type="ECO:0000256" key="1">
    <source>
        <dbReference type="ARBA" id="ARBA00000798"/>
    </source>
</evidence>
<dbReference type="GO" id="GO:0009395">
    <property type="term" value="P:phospholipid catabolic process"/>
    <property type="evidence" value="ECO:0007669"/>
    <property type="project" value="TreeGrafter"/>
</dbReference>
<keyword evidence="3" id="KW-0677">Repeat</keyword>
<dbReference type="PANTHER" id="PTHR18896">
    <property type="entry name" value="PHOSPHOLIPASE D"/>
    <property type="match status" value="1"/>
</dbReference>
<dbReference type="PROSITE" id="PS50035">
    <property type="entry name" value="PLD"/>
    <property type="match status" value="2"/>
</dbReference>
<evidence type="ECO:0000256" key="4">
    <source>
        <dbReference type="ARBA" id="ARBA00022801"/>
    </source>
</evidence>